<accession>A0A3M6T9B0</accession>
<protein>
    <submittedName>
        <fullName evidence="1">Uncharacterized protein</fullName>
    </submittedName>
</protein>
<comment type="caution">
    <text evidence="1">The sequence shown here is derived from an EMBL/GenBank/DDBJ whole genome shotgun (WGS) entry which is preliminary data.</text>
</comment>
<gene>
    <name evidence="1" type="ORF">pdam_00007031</name>
</gene>
<reference evidence="1 2" key="1">
    <citation type="journal article" date="2018" name="Sci. Rep.">
        <title>Comparative analysis of the Pocillopora damicornis genome highlights role of immune system in coral evolution.</title>
        <authorList>
            <person name="Cunning R."/>
            <person name="Bay R.A."/>
            <person name="Gillette P."/>
            <person name="Baker A.C."/>
            <person name="Traylor-Knowles N."/>
        </authorList>
    </citation>
    <scope>NUCLEOTIDE SEQUENCE [LARGE SCALE GENOMIC DNA]</scope>
    <source>
        <strain evidence="1">RSMAS</strain>
        <tissue evidence="1">Whole animal</tissue>
    </source>
</reference>
<dbReference type="AlphaFoldDB" id="A0A3M6T9B0"/>
<evidence type="ECO:0000313" key="2">
    <source>
        <dbReference type="Proteomes" id="UP000275408"/>
    </source>
</evidence>
<dbReference type="EMBL" id="RCHS01004067">
    <property type="protein sequence ID" value="RMX37854.1"/>
    <property type="molecule type" value="Genomic_DNA"/>
</dbReference>
<dbReference type="Proteomes" id="UP000275408">
    <property type="component" value="Unassembled WGS sequence"/>
</dbReference>
<sequence>MAAQKLPVDLVKDTEDMSKLYVVDSQKGTLAEVRLHYPASVKEAAAGYTNLIAVEPSLLPREWGYVYCLDLHSKLQVKVGAMKKAVMEAFVARHEVHVDYQHG</sequence>
<evidence type="ECO:0000313" key="1">
    <source>
        <dbReference type="EMBL" id="RMX37854.1"/>
    </source>
</evidence>
<proteinExistence type="predicted"/>
<keyword evidence="2" id="KW-1185">Reference proteome</keyword>
<organism evidence="1 2">
    <name type="scientific">Pocillopora damicornis</name>
    <name type="common">Cauliflower coral</name>
    <name type="synonym">Millepora damicornis</name>
    <dbReference type="NCBI Taxonomy" id="46731"/>
    <lineage>
        <taxon>Eukaryota</taxon>
        <taxon>Metazoa</taxon>
        <taxon>Cnidaria</taxon>
        <taxon>Anthozoa</taxon>
        <taxon>Hexacorallia</taxon>
        <taxon>Scleractinia</taxon>
        <taxon>Astrocoeniina</taxon>
        <taxon>Pocilloporidae</taxon>
        <taxon>Pocillopora</taxon>
    </lineage>
</organism>
<name>A0A3M6T9B0_POCDA</name>